<evidence type="ECO:0000256" key="1">
    <source>
        <dbReference type="ARBA" id="ARBA00007812"/>
    </source>
</evidence>
<dbReference type="SUPFAM" id="SSF52518">
    <property type="entry name" value="Thiamin diphosphate-binding fold (THDP-binding)"/>
    <property type="match status" value="2"/>
</dbReference>
<evidence type="ECO:0000259" key="5">
    <source>
        <dbReference type="Pfam" id="PF02775"/>
    </source>
</evidence>
<proteinExistence type="inferred from homology"/>
<dbReference type="Pfam" id="PF02776">
    <property type="entry name" value="TPP_enzyme_N"/>
    <property type="match status" value="1"/>
</dbReference>
<dbReference type="GO" id="GO:0009097">
    <property type="term" value="P:isoleucine biosynthetic process"/>
    <property type="evidence" value="ECO:0007669"/>
    <property type="project" value="TreeGrafter"/>
</dbReference>
<dbReference type="InterPro" id="IPR012001">
    <property type="entry name" value="Thiamin_PyroP_enz_TPP-bd_dom"/>
</dbReference>
<keyword evidence="2 3" id="KW-0786">Thiamine pyrophosphate</keyword>
<dbReference type="Gene3D" id="3.40.50.1220">
    <property type="entry name" value="TPP-binding domain"/>
    <property type="match status" value="1"/>
</dbReference>
<dbReference type="Proteomes" id="UP000231791">
    <property type="component" value="Chromosome"/>
</dbReference>
<dbReference type="InterPro" id="IPR030817">
    <property type="entry name" value="Myo_inos_IolD"/>
</dbReference>
<gene>
    <name evidence="7" type="primary">iolD</name>
    <name evidence="7" type="ORF">SLAV_24095</name>
</gene>
<accession>A0A2K8PIR1</accession>
<evidence type="ECO:0000313" key="8">
    <source>
        <dbReference type="Proteomes" id="UP000231791"/>
    </source>
</evidence>
<dbReference type="EMBL" id="CP024985">
    <property type="protein sequence ID" value="ATZ26622.1"/>
    <property type="molecule type" value="Genomic_DNA"/>
</dbReference>
<comment type="similarity">
    <text evidence="1 3">Belongs to the TPP enzyme family.</text>
</comment>
<dbReference type="Pfam" id="PF00205">
    <property type="entry name" value="TPP_enzyme_M"/>
    <property type="match status" value="1"/>
</dbReference>
<dbReference type="InterPro" id="IPR029035">
    <property type="entry name" value="DHS-like_NAD/FAD-binding_dom"/>
</dbReference>
<dbReference type="SUPFAM" id="SSF52467">
    <property type="entry name" value="DHS-like NAD/FAD-binding domain"/>
    <property type="match status" value="1"/>
</dbReference>
<evidence type="ECO:0000259" key="6">
    <source>
        <dbReference type="Pfam" id="PF02776"/>
    </source>
</evidence>
<dbReference type="CDD" id="cd07035">
    <property type="entry name" value="TPP_PYR_POX_like"/>
    <property type="match status" value="1"/>
</dbReference>
<dbReference type="PANTHER" id="PTHR18968:SF9">
    <property type="entry name" value="3D-(3,5_4)-TRIHYDROXYCYCLOHEXANE-1,2-DIONE HYDROLASE"/>
    <property type="match status" value="1"/>
</dbReference>
<dbReference type="AlphaFoldDB" id="A0A2K8PIR1"/>
<protein>
    <submittedName>
        <fullName evidence="7">3D-(3,5/4)-trihydroxycyclohexane-1,2-dione hydrolase</fullName>
        <ecNumber evidence="7">3.7.1.-</ecNumber>
    </submittedName>
</protein>
<dbReference type="OrthoDB" id="3194735at2"/>
<dbReference type="InterPro" id="IPR029061">
    <property type="entry name" value="THDP-binding"/>
</dbReference>
<organism evidence="7 8">
    <name type="scientific">Streptomyces lavendulae subsp. lavendulae</name>
    <dbReference type="NCBI Taxonomy" id="58340"/>
    <lineage>
        <taxon>Bacteria</taxon>
        <taxon>Bacillati</taxon>
        <taxon>Actinomycetota</taxon>
        <taxon>Actinomycetes</taxon>
        <taxon>Kitasatosporales</taxon>
        <taxon>Streptomycetaceae</taxon>
        <taxon>Streptomyces</taxon>
    </lineage>
</organism>
<sequence>MRLTTAQALVRFLARQYTERDGRRHRLIAATWGIFGHGNVAGIGQALLESGPEAMPFLQGRNEQAMVHAAVGYARQSGRLSAHAVTTSIGPGATNLVTGAALATINRIPVLLLPGDTFATRPADPVLQQLEVPYAGDLSVNDTLRPVSRHFDRITRPEALVPAALQAMRVLTDPVQTGAVTLALPQDVQAEAHDWPEEFFAERVWTVRRPRPDRRELAAAAEAVRGSARPLIVAGGGIRHAAAGDALAALAEATGIPVATTQAGKGVLPYDHPAEVGGVGHTGTATADALAREADLVIAAGTRLTDFTTASSTLFQNPAVRFLGLNLDPYDAHKLAALPLVADAREGLAELLEAVAGYRVAPAYEAAYTEAKAGWEARVDAAYAVPADEEDLPPTQAQVLGLLDGLVDGTDILVNAAGSLPGDLHKLWRARSADQYHVEYGYSCMGYEIPAALGTALAAPGRPVWALVGDGTYLMNPTELVTAVQEGVPVKVVIIDNQGFASIGGLSGAVGGEGFGTAYRFRGPGGAYDGAPLPVDLAANAASLGMATIRTRTIGDLRKALSEARAADRPTCVYAQTRTPDTVSGPPPAQAWWDVPVAETATRASAALARDEYDRQAAQRRRHL</sequence>
<dbReference type="GO" id="GO:0000287">
    <property type="term" value="F:magnesium ion binding"/>
    <property type="evidence" value="ECO:0007669"/>
    <property type="project" value="InterPro"/>
</dbReference>
<keyword evidence="8" id="KW-1185">Reference proteome</keyword>
<dbReference type="PANTHER" id="PTHR18968">
    <property type="entry name" value="THIAMINE PYROPHOSPHATE ENZYMES"/>
    <property type="match status" value="1"/>
</dbReference>
<evidence type="ECO:0000256" key="2">
    <source>
        <dbReference type="ARBA" id="ARBA00023052"/>
    </source>
</evidence>
<dbReference type="GO" id="GO:0009099">
    <property type="term" value="P:L-valine biosynthetic process"/>
    <property type="evidence" value="ECO:0007669"/>
    <property type="project" value="TreeGrafter"/>
</dbReference>
<dbReference type="InterPro" id="IPR045229">
    <property type="entry name" value="TPP_enz"/>
</dbReference>
<dbReference type="GO" id="GO:0003984">
    <property type="term" value="F:acetolactate synthase activity"/>
    <property type="evidence" value="ECO:0007669"/>
    <property type="project" value="TreeGrafter"/>
</dbReference>
<dbReference type="Pfam" id="PF02775">
    <property type="entry name" value="TPP_enzyme_C"/>
    <property type="match status" value="1"/>
</dbReference>
<dbReference type="Gene3D" id="3.40.50.970">
    <property type="match status" value="2"/>
</dbReference>
<dbReference type="InterPro" id="IPR011766">
    <property type="entry name" value="TPP_enzyme_TPP-bd"/>
</dbReference>
<dbReference type="KEGG" id="slx:SLAV_24095"/>
<reference evidence="7 8" key="1">
    <citation type="submission" date="2017-11" db="EMBL/GenBank/DDBJ databases">
        <title>Complete genome sequence of Streptomyces lavendulae subsp. lavendulae CCM 3239 (formerly 'Streptomyces aureofaciens CCM 3239'), the producer of the angucycline-type antibiotic auricin.</title>
        <authorList>
            <person name="Busche T."/>
            <person name="Novakova R."/>
            <person name="Al'Dilaimi A."/>
            <person name="Homerova D."/>
            <person name="Feckova L."/>
            <person name="Rezuchova B."/>
            <person name="Mingyar E."/>
            <person name="Csolleiova D."/>
            <person name="Bekeova C."/>
            <person name="Winkler A."/>
            <person name="Sevcikova B."/>
            <person name="Kalinowski J."/>
            <person name="Kormanec J."/>
            <person name="Ruckert C."/>
        </authorList>
    </citation>
    <scope>NUCLEOTIDE SEQUENCE [LARGE SCALE GENOMIC DNA]</scope>
    <source>
        <strain evidence="7 8">CCM 3239</strain>
    </source>
</reference>
<feature type="domain" description="Thiamine pyrophosphate enzyme TPP-binding" evidence="5">
    <location>
        <begin position="417"/>
        <end position="573"/>
    </location>
</feature>
<dbReference type="InterPro" id="IPR012000">
    <property type="entry name" value="Thiamin_PyroP_enz_cen_dom"/>
</dbReference>
<feature type="domain" description="Thiamine pyrophosphate enzyme central" evidence="4">
    <location>
        <begin position="217"/>
        <end position="351"/>
    </location>
</feature>
<feature type="domain" description="Thiamine pyrophosphate enzyme N-terminal TPP-binding" evidence="6">
    <location>
        <begin position="53"/>
        <end position="119"/>
    </location>
</feature>
<dbReference type="GeneID" id="49385839"/>
<evidence type="ECO:0000256" key="3">
    <source>
        <dbReference type="RuleBase" id="RU362132"/>
    </source>
</evidence>
<dbReference type="NCBIfam" id="TIGR04377">
    <property type="entry name" value="myo_inos_iolD"/>
    <property type="match status" value="1"/>
</dbReference>
<dbReference type="RefSeq" id="WP_030229534.1">
    <property type="nucleotide sequence ID" value="NZ_CP024985.1"/>
</dbReference>
<keyword evidence="7" id="KW-0378">Hydrolase</keyword>
<dbReference type="GO" id="GO:0019310">
    <property type="term" value="P:inositol catabolic process"/>
    <property type="evidence" value="ECO:0007669"/>
    <property type="project" value="InterPro"/>
</dbReference>
<dbReference type="GO" id="GO:0050660">
    <property type="term" value="F:flavin adenine dinucleotide binding"/>
    <property type="evidence" value="ECO:0007669"/>
    <property type="project" value="TreeGrafter"/>
</dbReference>
<dbReference type="GO" id="GO:0005948">
    <property type="term" value="C:acetolactate synthase complex"/>
    <property type="evidence" value="ECO:0007669"/>
    <property type="project" value="TreeGrafter"/>
</dbReference>
<dbReference type="GO" id="GO:0016823">
    <property type="term" value="F:hydrolase activity, acting on acid carbon-carbon bonds, in ketonic substances"/>
    <property type="evidence" value="ECO:0007669"/>
    <property type="project" value="InterPro"/>
</dbReference>
<dbReference type="GO" id="GO:0030976">
    <property type="term" value="F:thiamine pyrophosphate binding"/>
    <property type="evidence" value="ECO:0007669"/>
    <property type="project" value="InterPro"/>
</dbReference>
<name>A0A2K8PIR1_STRLA</name>
<evidence type="ECO:0000313" key="7">
    <source>
        <dbReference type="EMBL" id="ATZ26622.1"/>
    </source>
</evidence>
<evidence type="ECO:0000259" key="4">
    <source>
        <dbReference type="Pfam" id="PF00205"/>
    </source>
</evidence>
<dbReference type="EC" id="3.7.1.-" evidence="7"/>